<evidence type="ECO:0000313" key="6">
    <source>
        <dbReference type="EMBL" id="WAT23015.1"/>
    </source>
</evidence>
<keyword evidence="8" id="KW-1185">Reference proteome</keyword>
<protein>
    <submittedName>
        <fullName evidence="5">Flagellar hook assembly protein FlgD</fullName>
    </submittedName>
</protein>
<dbReference type="Proteomes" id="UP000234803">
    <property type="component" value="Unassembled WGS sequence"/>
</dbReference>
<keyword evidence="5" id="KW-0282">Flagellum</keyword>
<comment type="similarity">
    <text evidence="1">Belongs to the FlgD family.</text>
</comment>
<dbReference type="KEGG" id="bht:DIC78_01250"/>
<reference evidence="4" key="2">
    <citation type="submission" date="2022-02" db="EMBL/GenBank/DDBJ databases">
        <title>Crop Bioprotection Bacillus Genome Sequencing.</title>
        <authorList>
            <person name="Dunlap C."/>
        </authorList>
    </citation>
    <scope>NUCLEOTIDE SEQUENCE</scope>
    <source>
        <strain evidence="4">EC49O2N-C10</strain>
    </source>
</reference>
<accession>A0A9Q6F0C7</accession>
<feature type="region of interest" description="Disordered" evidence="3">
    <location>
        <begin position="1"/>
        <end position="21"/>
    </location>
</feature>
<dbReference type="EMBL" id="JALAWA010000010">
    <property type="protein sequence ID" value="MCY9185996.1"/>
    <property type="molecule type" value="Genomic_DNA"/>
</dbReference>
<evidence type="ECO:0000256" key="2">
    <source>
        <dbReference type="ARBA" id="ARBA00022795"/>
    </source>
</evidence>
<dbReference type="AlphaFoldDB" id="A0A9Q6F0C7"/>
<keyword evidence="5" id="KW-0969">Cilium</keyword>
<evidence type="ECO:0000313" key="4">
    <source>
        <dbReference type="EMBL" id="MCY9185996.1"/>
    </source>
</evidence>
<dbReference type="GeneID" id="50133517"/>
<sequence length="141" mass="15529">MTSISSEYKLPEKTSSTAAASNSSLGKDEFLKILMTQVQNQDPLNPVDDKEFISQMATFSSLEQMMNLNTTMTKFVENQDPFTTYVDWMGKEVSWTDGKSATDKTGTVSSVKHSKGNYYLVLDDGTEISPANVMSVGQSSK</sequence>
<evidence type="ECO:0000313" key="5">
    <source>
        <dbReference type="EMBL" id="PLS04482.1"/>
    </source>
</evidence>
<dbReference type="EMBL" id="PGUV01000016">
    <property type="protein sequence ID" value="PLS04482.1"/>
    <property type="molecule type" value="Genomic_DNA"/>
</dbReference>
<proteinExistence type="inferred from homology"/>
<dbReference type="EMBL" id="CP114066">
    <property type="protein sequence ID" value="WAT23015.1"/>
    <property type="molecule type" value="Genomic_DNA"/>
</dbReference>
<dbReference type="GO" id="GO:0044781">
    <property type="term" value="P:bacterial-type flagellum organization"/>
    <property type="evidence" value="ECO:0007669"/>
    <property type="project" value="UniProtKB-KW"/>
</dbReference>
<evidence type="ECO:0000256" key="1">
    <source>
        <dbReference type="ARBA" id="ARBA00010577"/>
    </source>
</evidence>
<name>A0A9Q6F0C7_9BACI</name>
<dbReference type="NCBIfam" id="NF007197">
    <property type="entry name" value="PRK09618.1"/>
    <property type="match status" value="1"/>
</dbReference>
<dbReference type="RefSeq" id="WP_024121401.1">
    <property type="nucleotide sequence ID" value="NZ_ASJT01000045.1"/>
</dbReference>
<evidence type="ECO:0000256" key="3">
    <source>
        <dbReference type="SAM" id="MobiDB-lite"/>
    </source>
</evidence>
<organism evidence="5 7">
    <name type="scientific">Bacillus halotolerans</name>
    <dbReference type="NCBI Taxonomy" id="260554"/>
    <lineage>
        <taxon>Bacteria</taxon>
        <taxon>Bacillati</taxon>
        <taxon>Bacillota</taxon>
        <taxon>Bacilli</taxon>
        <taxon>Bacillales</taxon>
        <taxon>Bacillaceae</taxon>
        <taxon>Bacillus</taxon>
    </lineage>
</organism>
<reference evidence="5 7" key="1">
    <citation type="submission" date="2017-12" db="EMBL/GenBank/DDBJ databases">
        <title>Comparative Functional Genomics of Dry Heat Resistant strains isolated from the Viking Spacecraft.</title>
        <authorList>
            <person name="Seuylemezian A."/>
            <person name="Cooper K."/>
            <person name="Vaishampayan P."/>
        </authorList>
    </citation>
    <scope>NUCLEOTIDE SEQUENCE [LARGE SCALE GENOMIC DNA]</scope>
    <source>
        <strain evidence="5 7">V48-19</strain>
    </source>
</reference>
<keyword evidence="2" id="KW-1005">Bacterial flagellum biogenesis</keyword>
<evidence type="ECO:0000313" key="8">
    <source>
        <dbReference type="Proteomes" id="UP001164713"/>
    </source>
</evidence>
<dbReference type="Pfam" id="PF03963">
    <property type="entry name" value="FlgD"/>
    <property type="match status" value="1"/>
</dbReference>
<gene>
    <name evidence="4" type="primary">flgD</name>
    <name evidence="5" type="ORF">CUU63_18500</name>
    <name evidence="4" type="ORF">MOF03_15275</name>
    <name evidence="6" type="ORF">O0R52_08695</name>
</gene>
<dbReference type="Proteomes" id="UP001073053">
    <property type="component" value="Unassembled WGS sequence"/>
</dbReference>
<dbReference type="Proteomes" id="UP001164713">
    <property type="component" value="Chromosome"/>
</dbReference>
<evidence type="ECO:0000313" key="7">
    <source>
        <dbReference type="Proteomes" id="UP000234803"/>
    </source>
</evidence>
<keyword evidence="5" id="KW-0966">Cell projection</keyword>
<reference evidence="6" key="3">
    <citation type="submission" date="2022-12" db="EMBL/GenBank/DDBJ databases">
        <title>Genomic of Bacillus halotolerans.</title>
        <authorList>
            <person name="Xu G."/>
            <person name="Ding Y."/>
        </authorList>
    </citation>
    <scope>NUCLEOTIDE SEQUENCE</scope>
    <source>
        <strain evidence="6">B13</strain>
    </source>
</reference>
<dbReference type="InterPro" id="IPR005648">
    <property type="entry name" value="FlgD"/>
</dbReference>